<dbReference type="Pfam" id="PF02687">
    <property type="entry name" value="FtsX"/>
    <property type="match status" value="1"/>
</dbReference>
<accession>A0ABV5QV45</accession>
<keyword evidence="3 7" id="KW-0812">Transmembrane</keyword>
<evidence type="ECO:0000313" key="10">
    <source>
        <dbReference type="EMBL" id="MFB9557400.1"/>
    </source>
</evidence>
<comment type="subcellular location">
    <subcellularLocation>
        <location evidence="1">Cell membrane</location>
        <topology evidence="1">Multi-pass membrane protein</topology>
    </subcellularLocation>
</comment>
<protein>
    <submittedName>
        <fullName evidence="10">ABC transporter permease</fullName>
    </submittedName>
</protein>
<dbReference type="Proteomes" id="UP001589716">
    <property type="component" value="Unassembled WGS sequence"/>
</dbReference>
<evidence type="ECO:0000256" key="4">
    <source>
        <dbReference type="ARBA" id="ARBA00022989"/>
    </source>
</evidence>
<dbReference type="Pfam" id="PF12704">
    <property type="entry name" value="MacB_PCD"/>
    <property type="match status" value="1"/>
</dbReference>
<sequence length="404" mass="41476">MAGSRARARSLKAARLGPRDVLHVGSAGLRSRPVRVVLSALGIAIGIATMIAVVGISASSQAQLLRQLDALGTNMLVAKPGEGMFSGQQIKLPKDAVGMVGRIQGVEEAGGTGDLERSVRRSEKIPKGETGGLSVKAATEGLLGVLRGTMASGTWLNAANGRYPSVVLGHVAAERLGIDRPGRQVWIDDRYFTVVGILRPLPLAPEIERSALVGWEGAQRLLGFDGHPTAVYERSTDASVQEVQRLLAPTIDPRSPQNVAVGDPSSALKAKAATEGAFSTLLLGLGGIALLVGGVGVANTMIISVLERRHEIGLRRSLGATRGQIRVQFVTESLMLSGLGGLAGVALGAAATAVYAATGGLPWVVPPWAAAGGFAATLAIGTVAGLYPAVRASRQSPTLALAAA</sequence>
<evidence type="ECO:0000256" key="6">
    <source>
        <dbReference type="ARBA" id="ARBA00038076"/>
    </source>
</evidence>
<feature type="transmembrane region" description="Helical" evidence="7">
    <location>
        <begin position="36"/>
        <end position="58"/>
    </location>
</feature>
<comment type="similarity">
    <text evidence="6">Belongs to the ABC-4 integral membrane protein family.</text>
</comment>
<evidence type="ECO:0000256" key="7">
    <source>
        <dbReference type="SAM" id="Phobius"/>
    </source>
</evidence>
<dbReference type="InterPro" id="IPR050250">
    <property type="entry name" value="Macrolide_Exporter_MacB"/>
</dbReference>
<feature type="domain" description="MacB-like periplasmic core" evidence="9">
    <location>
        <begin position="37"/>
        <end position="244"/>
    </location>
</feature>
<evidence type="ECO:0000259" key="9">
    <source>
        <dbReference type="Pfam" id="PF12704"/>
    </source>
</evidence>
<organism evidence="10 11">
    <name type="scientific">Streptomyces roseoviridis</name>
    <dbReference type="NCBI Taxonomy" id="67361"/>
    <lineage>
        <taxon>Bacteria</taxon>
        <taxon>Bacillati</taxon>
        <taxon>Actinomycetota</taxon>
        <taxon>Actinomycetes</taxon>
        <taxon>Kitasatosporales</taxon>
        <taxon>Streptomycetaceae</taxon>
        <taxon>Streptomyces</taxon>
    </lineage>
</organism>
<dbReference type="PANTHER" id="PTHR30572:SF4">
    <property type="entry name" value="ABC TRANSPORTER PERMEASE YTRF"/>
    <property type="match status" value="1"/>
</dbReference>
<keyword evidence="5 7" id="KW-0472">Membrane</keyword>
<proteinExistence type="inferred from homology"/>
<feature type="transmembrane region" description="Helical" evidence="7">
    <location>
        <begin position="368"/>
        <end position="390"/>
    </location>
</feature>
<keyword evidence="11" id="KW-1185">Reference proteome</keyword>
<feature type="transmembrane region" description="Helical" evidence="7">
    <location>
        <begin position="334"/>
        <end position="356"/>
    </location>
</feature>
<comment type="caution">
    <text evidence="10">The sequence shown here is derived from an EMBL/GenBank/DDBJ whole genome shotgun (WGS) entry which is preliminary data.</text>
</comment>
<evidence type="ECO:0000313" key="11">
    <source>
        <dbReference type="Proteomes" id="UP001589716"/>
    </source>
</evidence>
<name>A0ABV5QV45_9ACTN</name>
<evidence type="ECO:0000256" key="1">
    <source>
        <dbReference type="ARBA" id="ARBA00004651"/>
    </source>
</evidence>
<feature type="domain" description="ABC3 transporter permease C-terminal" evidence="8">
    <location>
        <begin position="286"/>
        <end position="397"/>
    </location>
</feature>
<gene>
    <name evidence="10" type="ORF">ACFFTP_24835</name>
</gene>
<dbReference type="InterPro" id="IPR025857">
    <property type="entry name" value="MacB_PCD"/>
</dbReference>
<dbReference type="PANTHER" id="PTHR30572">
    <property type="entry name" value="MEMBRANE COMPONENT OF TRANSPORTER-RELATED"/>
    <property type="match status" value="1"/>
</dbReference>
<keyword evidence="4 7" id="KW-1133">Transmembrane helix</keyword>
<evidence type="ECO:0000256" key="2">
    <source>
        <dbReference type="ARBA" id="ARBA00022475"/>
    </source>
</evidence>
<dbReference type="InterPro" id="IPR003838">
    <property type="entry name" value="ABC3_permease_C"/>
</dbReference>
<dbReference type="EMBL" id="JBHMCT010000015">
    <property type="protein sequence ID" value="MFB9557400.1"/>
    <property type="molecule type" value="Genomic_DNA"/>
</dbReference>
<dbReference type="RefSeq" id="WP_345487319.1">
    <property type="nucleotide sequence ID" value="NZ_BAAAWU010000001.1"/>
</dbReference>
<evidence type="ECO:0000256" key="5">
    <source>
        <dbReference type="ARBA" id="ARBA00023136"/>
    </source>
</evidence>
<evidence type="ECO:0000259" key="8">
    <source>
        <dbReference type="Pfam" id="PF02687"/>
    </source>
</evidence>
<evidence type="ECO:0000256" key="3">
    <source>
        <dbReference type="ARBA" id="ARBA00022692"/>
    </source>
</evidence>
<reference evidence="10 11" key="1">
    <citation type="submission" date="2024-09" db="EMBL/GenBank/DDBJ databases">
        <authorList>
            <person name="Sun Q."/>
            <person name="Mori K."/>
        </authorList>
    </citation>
    <scope>NUCLEOTIDE SEQUENCE [LARGE SCALE GENOMIC DNA]</scope>
    <source>
        <strain evidence="10 11">JCM 4414</strain>
    </source>
</reference>
<feature type="transmembrane region" description="Helical" evidence="7">
    <location>
        <begin position="281"/>
        <end position="306"/>
    </location>
</feature>
<keyword evidence="2" id="KW-1003">Cell membrane</keyword>